<sequence>MQPEYFDFSHPVYLPVSAEVCQALLQAEGAPALDTLGDPELAAVLVIQNLAQAQGQVDARAAEKVLGKLLAWAVDGAHSPGVGLLSEARRLFDARKLYFGLEVIKGSKLRLLDAEQVQAREYLLADGKWDFDYRIRLHHSDNPFSQRVTTGFDSERWLTVEQDKLLKVIQANLDEDIHVQGYAGIGKSYLLGALMECLPRGRVLALARTPAKLGTLRRRMGLDAQAKVGMTFGQFARALLKDTRPVPARTAQRGPGKRRLAEELGIVGLRQYDAEHALDICLEVLRNYCESRDYSLSSRHLPHFRQALSGLDAQVLLEYASRLWRYLEAQPTWGAQTGFEALLLLKRASLGGCSVPARFSHVIIDESQDVPASLLQVIERGRQVLITLGDEYQKASGEVVRRERQVRQKDMAFAVRSGPKVERLINPLIGVHSKKSKVAFEAARHVDVGIEHFPEGFVPPEGCVVLTASRWDTMRWAMEMAESNCLLNFPDWPDMRRFMVTAIGLFRAAFYAPGQDAEGPHAYFAHLLDWQQVRESERFDAAFQWVEARLEAGFKLADLTGLDARVAAQPASLTLLMAEEAGGLEFDQVLLTPELMTTQRFKDAYAFDARICAVYIALSRARRQLYLPYDVEEWINYHKGQPFRELHGY</sequence>
<protein>
    <submittedName>
        <fullName evidence="1">Uncharacterized protein</fullName>
    </submittedName>
</protein>
<dbReference type="InterPro" id="IPR027417">
    <property type="entry name" value="P-loop_NTPase"/>
</dbReference>
<dbReference type="RefSeq" id="WP_182322800.1">
    <property type="nucleotide sequence ID" value="NZ_JACGDE010000006.1"/>
</dbReference>
<reference evidence="1 2" key="1">
    <citation type="submission" date="2020-07" db="EMBL/GenBank/DDBJ databases">
        <title>Diversity of carbapenemase encoding genes among Pseudomonas putida group clinical isolates in a tertiary Brazilian hospital.</title>
        <authorList>
            <person name="Alberto-Lei F."/>
            <person name="Nodari C.S."/>
            <person name="Streling A.P."/>
            <person name="Paulino J.T."/>
            <person name="Bessa-Neto F.O."/>
            <person name="Cayo R."/>
            <person name="Gales A.C."/>
        </authorList>
    </citation>
    <scope>NUCLEOTIDE SEQUENCE [LARGE SCALE GENOMIC DNA]</scope>
    <source>
        <strain evidence="1 2">14802</strain>
    </source>
</reference>
<gene>
    <name evidence="1" type="ORF">H4C75_11420</name>
</gene>
<evidence type="ECO:0000313" key="2">
    <source>
        <dbReference type="Proteomes" id="UP000541770"/>
    </source>
</evidence>
<dbReference type="AlphaFoldDB" id="A0A7W2JUG0"/>
<dbReference type="Proteomes" id="UP000541770">
    <property type="component" value="Unassembled WGS sequence"/>
</dbReference>
<organism evidence="1 2">
    <name type="scientific">Pseudomonas mosselii</name>
    <dbReference type="NCBI Taxonomy" id="78327"/>
    <lineage>
        <taxon>Bacteria</taxon>
        <taxon>Pseudomonadati</taxon>
        <taxon>Pseudomonadota</taxon>
        <taxon>Gammaproteobacteria</taxon>
        <taxon>Pseudomonadales</taxon>
        <taxon>Pseudomonadaceae</taxon>
        <taxon>Pseudomonas</taxon>
    </lineage>
</organism>
<proteinExistence type="predicted"/>
<name>A0A7W2JUG0_9PSED</name>
<accession>A0A7W2JUG0</accession>
<dbReference type="EMBL" id="JACGDE010000006">
    <property type="protein sequence ID" value="MBA6065371.1"/>
    <property type="molecule type" value="Genomic_DNA"/>
</dbReference>
<dbReference type="SUPFAM" id="SSF52540">
    <property type="entry name" value="P-loop containing nucleoside triphosphate hydrolases"/>
    <property type="match status" value="1"/>
</dbReference>
<evidence type="ECO:0000313" key="1">
    <source>
        <dbReference type="EMBL" id="MBA6065371.1"/>
    </source>
</evidence>
<comment type="caution">
    <text evidence="1">The sequence shown here is derived from an EMBL/GenBank/DDBJ whole genome shotgun (WGS) entry which is preliminary data.</text>
</comment>
<dbReference type="Gene3D" id="3.40.50.300">
    <property type="entry name" value="P-loop containing nucleotide triphosphate hydrolases"/>
    <property type="match status" value="1"/>
</dbReference>